<feature type="region of interest" description="Disordered" evidence="8">
    <location>
        <begin position="183"/>
        <end position="207"/>
    </location>
</feature>
<feature type="region of interest" description="Disordered" evidence="8">
    <location>
        <begin position="377"/>
        <end position="505"/>
    </location>
</feature>
<feature type="compositionally biased region" description="Polar residues" evidence="8">
    <location>
        <begin position="306"/>
        <end position="327"/>
    </location>
</feature>
<evidence type="ECO:0000256" key="4">
    <source>
        <dbReference type="ARBA" id="ARBA00023163"/>
    </source>
</evidence>
<dbReference type="PANTHER" id="PTHR12264">
    <property type="entry name" value="TRANSCRIPTION INITIATION FACTOR TFIID SUBUNIT 12"/>
    <property type="match status" value="1"/>
</dbReference>
<proteinExistence type="inferred from homology"/>
<feature type="compositionally biased region" description="Polar residues" evidence="8">
    <location>
        <begin position="189"/>
        <end position="206"/>
    </location>
</feature>
<evidence type="ECO:0000256" key="6">
    <source>
        <dbReference type="ARBA" id="ARBA00075089"/>
    </source>
</evidence>
<dbReference type="AlphaFoldDB" id="A0AAV9UZ80"/>
<dbReference type="GO" id="GO:0017025">
    <property type="term" value="F:TBP-class protein binding"/>
    <property type="evidence" value="ECO:0007669"/>
    <property type="project" value="TreeGrafter"/>
</dbReference>
<evidence type="ECO:0000313" key="11">
    <source>
        <dbReference type="Proteomes" id="UP001373714"/>
    </source>
</evidence>
<evidence type="ECO:0000313" key="10">
    <source>
        <dbReference type="EMBL" id="KAK6352679.1"/>
    </source>
</evidence>
<evidence type="ECO:0000256" key="5">
    <source>
        <dbReference type="ARBA" id="ARBA00023242"/>
    </source>
</evidence>
<feature type="compositionally biased region" description="Pro residues" evidence="8">
    <location>
        <begin position="483"/>
        <end position="492"/>
    </location>
</feature>
<accession>A0AAV9UZ80</accession>
<feature type="region of interest" description="Disordered" evidence="8">
    <location>
        <begin position="306"/>
        <end position="331"/>
    </location>
</feature>
<evidence type="ECO:0000259" key="9">
    <source>
        <dbReference type="Pfam" id="PF03847"/>
    </source>
</evidence>
<dbReference type="EMBL" id="JAVHNS010000006">
    <property type="protein sequence ID" value="KAK6352679.1"/>
    <property type="molecule type" value="Genomic_DNA"/>
</dbReference>
<name>A0AAV9UZ80_9PEZI</name>
<keyword evidence="5" id="KW-0539">Nucleus</keyword>
<keyword evidence="4" id="KW-0804">Transcription</keyword>
<dbReference type="SUPFAM" id="SSF47113">
    <property type="entry name" value="Histone-fold"/>
    <property type="match status" value="1"/>
</dbReference>
<feature type="compositionally biased region" description="Polar residues" evidence="8">
    <location>
        <begin position="377"/>
        <end position="414"/>
    </location>
</feature>
<evidence type="ECO:0000256" key="7">
    <source>
        <dbReference type="ARBA" id="ARBA00093657"/>
    </source>
</evidence>
<dbReference type="Proteomes" id="UP001373714">
    <property type="component" value="Unassembled WGS sequence"/>
</dbReference>
<feature type="compositionally biased region" description="Polar residues" evidence="8">
    <location>
        <begin position="438"/>
        <end position="447"/>
    </location>
</feature>
<evidence type="ECO:0000256" key="1">
    <source>
        <dbReference type="ARBA" id="ARBA00004123"/>
    </source>
</evidence>
<keyword evidence="11" id="KW-1185">Reference proteome</keyword>
<evidence type="ECO:0000256" key="2">
    <source>
        <dbReference type="ARBA" id="ARBA00007530"/>
    </source>
</evidence>
<keyword evidence="3" id="KW-0805">Transcription regulation</keyword>
<dbReference type="Pfam" id="PF03847">
    <property type="entry name" value="TFIID_20kDa"/>
    <property type="match status" value="1"/>
</dbReference>
<dbReference type="PANTHER" id="PTHR12264:SF21">
    <property type="entry name" value="TRANSCRIPTION INITIATION FACTOR TFIID SUBUNIT 12"/>
    <property type="match status" value="1"/>
</dbReference>
<dbReference type="Gene3D" id="1.10.20.10">
    <property type="entry name" value="Histone, subunit A"/>
    <property type="match status" value="1"/>
</dbReference>
<dbReference type="CDD" id="cd07981">
    <property type="entry name" value="HFD_TAF12"/>
    <property type="match status" value="1"/>
</dbReference>
<protein>
    <recommendedName>
        <fullName evidence="6">TBP-associated factor 12</fullName>
    </recommendedName>
    <alternativeName>
        <fullName evidence="7">Transcription initiation factor TFIID subunit 12</fullName>
    </alternativeName>
</protein>
<organism evidence="10 11">
    <name type="scientific">Orbilia blumenaviensis</name>
    <dbReference type="NCBI Taxonomy" id="1796055"/>
    <lineage>
        <taxon>Eukaryota</taxon>
        <taxon>Fungi</taxon>
        <taxon>Dikarya</taxon>
        <taxon>Ascomycota</taxon>
        <taxon>Pezizomycotina</taxon>
        <taxon>Orbiliomycetes</taxon>
        <taxon>Orbiliales</taxon>
        <taxon>Orbiliaceae</taxon>
        <taxon>Orbilia</taxon>
    </lineage>
</organism>
<dbReference type="InterPro" id="IPR037794">
    <property type="entry name" value="TAF12"/>
</dbReference>
<evidence type="ECO:0000256" key="3">
    <source>
        <dbReference type="ARBA" id="ARBA00023015"/>
    </source>
</evidence>
<feature type="compositionally biased region" description="Polar residues" evidence="8">
    <location>
        <begin position="14"/>
        <end position="31"/>
    </location>
</feature>
<sequence>MLKQKRPHEDEEYQLQQISIPPYISNHNSLPRSPKLSKPAYTSDISAGNHSHIQSSTAPTLSHNISTMLPNGQQNQPTPGASQQPSSTMEETRAKYIQIQQGLKNEIQQFGQNHPRGVAAMKKLEQFNQHMASLRNQQANQRAAAAAANQHPQAQPPAMIPLAAQAAAQPRPAQAVNQAMASRPVSNVGPATQLTNTPSGGNNGASQPMKLLVPSHIDPENADNWRREAESRLRTAYASMVSFRTTIQSLQAAINNPEKPLSAEEMNDKRTQLEQIQKQNKKCEDFINAFRMQQSTLVRNAAATSASSAEQISGTNPTADNPPTTSIDAPGNVVASAAPTVPKAAVSVKAPVLQQALPNIGSVGNALAAANAQNSVHANVPQPGSQKSPTSATPLRTPAGQTTFPPGATTQVPVQTPPSATPRSSSVSGPAAPHALQQAISQQSVQDPASKVQGAANPPVLQREGVSGHRLPIPKSLTMPAPTAVPVPPSRPTLPGGTHAPSGSQVVGAPAIAKAPQFELDEASGGLLSKRKLQELVRQIDPDESLDPEVEESVLELTDDFVDTLLTYACRMAKHRGSDALDIRDVQMILERNWNIRIPGYSMDDIRTVRKFNPTASYQQKLQALQAGKALNQSEITKDA</sequence>
<dbReference type="GO" id="GO:0051123">
    <property type="term" value="P:RNA polymerase II preinitiation complex assembly"/>
    <property type="evidence" value="ECO:0007669"/>
    <property type="project" value="TreeGrafter"/>
</dbReference>
<dbReference type="GO" id="GO:0000124">
    <property type="term" value="C:SAGA complex"/>
    <property type="evidence" value="ECO:0007669"/>
    <property type="project" value="InterPro"/>
</dbReference>
<comment type="similarity">
    <text evidence="2">Belongs to the TAF12 family.</text>
</comment>
<dbReference type="GO" id="GO:0003677">
    <property type="term" value="F:DNA binding"/>
    <property type="evidence" value="ECO:0007669"/>
    <property type="project" value="TreeGrafter"/>
</dbReference>
<feature type="region of interest" description="Disordered" evidence="8">
    <location>
        <begin position="1"/>
        <end position="91"/>
    </location>
</feature>
<comment type="caution">
    <text evidence="10">The sequence shown here is derived from an EMBL/GenBank/DDBJ whole genome shotgun (WGS) entry which is preliminary data.</text>
</comment>
<feature type="compositionally biased region" description="Polar residues" evidence="8">
    <location>
        <begin position="43"/>
        <end position="89"/>
    </location>
</feature>
<dbReference type="GO" id="GO:0005669">
    <property type="term" value="C:transcription factor TFIID complex"/>
    <property type="evidence" value="ECO:0007669"/>
    <property type="project" value="InterPro"/>
</dbReference>
<dbReference type="InterPro" id="IPR009072">
    <property type="entry name" value="Histone-fold"/>
</dbReference>
<dbReference type="GO" id="GO:0046982">
    <property type="term" value="F:protein heterodimerization activity"/>
    <property type="evidence" value="ECO:0007669"/>
    <property type="project" value="InterPro"/>
</dbReference>
<feature type="domain" description="Transcription initiation factor TFIID subunit 12" evidence="9">
    <location>
        <begin position="529"/>
        <end position="596"/>
    </location>
</feature>
<comment type="subcellular location">
    <subcellularLocation>
        <location evidence="1">Nucleus</location>
    </subcellularLocation>
</comment>
<evidence type="ECO:0000256" key="8">
    <source>
        <dbReference type="SAM" id="MobiDB-lite"/>
    </source>
</evidence>
<dbReference type="InterPro" id="IPR003228">
    <property type="entry name" value="TFIID_TAF12_dom"/>
</dbReference>
<reference evidence="10 11" key="1">
    <citation type="submission" date="2019-10" db="EMBL/GenBank/DDBJ databases">
        <authorList>
            <person name="Palmer J.M."/>
        </authorList>
    </citation>
    <scope>NUCLEOTIDE SEQUENCE [LARGE SCALE GENOMIC DNA]</scope>
    <source>
        <strain evidence="10 11">TWF730</strain>
    </source>
</reference>
<gene>
    <name evidence="10" type="primary">TAF12</name>
    <name evidence="10" type="ORF">TWF730_009492</name>
</gene>
<dbReference type="FunFam" id="1.10.20.10:FF:000011">
    <property type="entry name" value="Transcription initiation factor TFIID subunit 12"/>
    <property type="match status" value="1"/>
</dbReference>